<dbReference type="GO" id="GO:0004066">
    <property type="term" value="F:asparagine synthase (glutamine-hydrolyzing) activity"/>
    <property type="evidence" value="ECO:0007669"/>
    <property type="project" value="UniProtKB-EC"/>
</dbReference>
<dbReference type="NCBIfam" id="TIGR01536">
    <property type="entry name" value="asn_synth_AEB"/>
    <property type="match status" value="1"/>
</dbReference>
<dbReference type="PROSITE" id="PS51278">
    <property type="entry name" value="GATASE_TYPE_2"/>
    <property type="match status" value="1"/>
</dbReference>
<protein>
    <recommendedName>
        <fullName evidence="3">asparagine synthase (glutamine-hydrolyzing)</fullName>
        <ecNumber evidence="3">6.3.5.4</ecNumber>
    </recommendedName>
</protein>
<dbReference type="InterPro" id="IPR029055">
    <property type="entry name" value="Ntn_hydrolases_N"/>
</dbReference>
<comment type="catalytic activity">
    <reaction evidence="8">
        <text>L-aspartate + L-glutamine + ATP + H2O = L-asparagine + L-glutamate + AMP + diphosphate + H(+)</text>
        <dbReference type="Rhea" id="RHEA:12228"/>
        <dbReference type="ChEBI" id="CHEBI:15377"/>
        <dbReference type="ChEBI" id="CHEBI:15378"/>
        <dbReference type="ChEBI" id="CHEBI:29985"/>
        <dbReference type="ChEBI" id="CHEBI:29991"/>
        <dbReference type="ChEBI" id="CHEBI:30616"/>
        <dbReference type="ChEBI" id="CHEBI:33019"/>
        <dbReference type="ChEBI" id="CHEBI:58048"/>
        <dbReference type="ChEBI" id="CHEBI:58359"/>
        <dbReference type="ChEBI" id="CHEBI:456215"/>
        <dbReference type="EC" id="6.3.5.4"/>
    </reaction>
</comment>
<comment type="pathway">
    <text evidence="1">Amino-acid biosynthesis; L-asparagine biosynthesis; L-asparagine from L-aspartate (L-Gln route): step 1/1.</text>
</comment>
<dbReference type="Gene3D" id="3.60.20.10">
    <property type="entry name" value="Glutamine Phosphoribosylpyrophosphate, subunit 1, domain 1"/>
    <property type="match status" value="1"/>
</dbReference>
<dbReference type="Gene3D" id="3.40.50.620">
    <property type="entry name" value="HUPs"/>
    <property type="match status" value="1"/>
</dbReference>
<evidence type="ECO:0000256" key="3">
    <source>
        <dbReference type="ARBA" id="ARBA00012737"/>
    </source>
</evidence>
<evidence type="ECO:0000256" key="2">
    <source>
        <dbReference type="ARBA" id="ARBA00005752"/>
    </source>
</evidence>
<dbReference type="InterPro" id="IPR051786">
    <property type="entry name" value="ASN_synthetase/amidase"/>
</dbReference>
<name>A0ABW3FTG5_9PSEU</name>
<keyword evidence="10" id="KW-0436">Ligase</keyword>
<sequence length="612" mass="68665">MCGISGWIDFQRDLTREQSVIDAMCETMACRGPDAGGTWVRPHAALGHRRLAIIDLPGGAQPMEVDTPDGKVAIVYSGETYNFTELRDELRRRGHRFDTDSDTEVVLHAYLEWGAQLAEHLNGMFAFAVWDTRTDQLLLVRDRMGIKPLYYYPTEHGVLFGSEPKAILANPLAEKVVGADGLRELFAMTKTPGAAVWEGMREVQPGTIVTVDRKGLRETTYWQLRAVEHTDDQRTSVAHVRELLDDIVARQLISDVPRCVLLSGGLDSSAITALSGQQLARKGEQVRSFAVDFVGQTENFQPDPMRDTPDGPYVHDVAEHVGSRHQDIVLDPDTLADPAVRRASVGARDFPMGLGDMDQSLYLLFKAIRGHSTVALSGESADEVFGGYKWFHDPQAQQADTFPWLAMFTDVHPGGRSEVLAPEVRAALDIDTFIADSYRQAVSEVPLRDGDSDFERRMRIICYLHLTRFVRILLDRKDRMSMAVGLEVRVPFCDHRLVEYVFNTPWSLKTFDGREKSLLRHAAADVLPKSVVERVKSPYPSTQDPKYAAVLQKQVAQLVSDGDPALALCDEKWINEAIKQDPAQIDTFARHTFERVLDMSVWFDIHHPTVKL</sequence>
<dbReference type="RefSeq" id="WP_263249043.1">
    <property type="nucleotide sequence ID" value="NZ_BAABLT010000048.1"/>
</dbReference>
<dbReference type="SUPFAM" id="SSF56235">
    <property type="entry name" value="N-terminal nucleophile aminohydrolases (Ntn hydrolases)"/>
    <property type="match status" value="1"/>
</dbReference>
<evidence type="ECO:0000259" key="9">
    <source>
        <dbReference type="PROSITE" id="PS51278"/>
    </source>
</evidence>
<keyword evidence="6" id="KW-0028">Amino-acid biosynthesis</keyword>
<dbReference type="InterPro" id="IPR017932">
    <property type="entry name" value="GATase_2_dom"/>
</dbReference>
<keyword evidence="11" id="KW-1185">Reference proteome</keyword>
<keyword evidence="4" id="KW-0547">Nucleotide-binding</keyword>
<dbReference type="Pfam" id="PF13537">
    <property type="entry name" value="GATase_7"/>
    <property type="match status" value="1"/>
</dbReference>
<evidence type="ECO:0000256" key="7">
    <source>
        <dbReference type="ARBA" id="ARBA00022962"/>
    </source>
</evidence>
<dbReference type="CDD" id="cd00712">
    <property type="entry name" value="AsnB"/>
    <property type="match status" value="1"/>
</dbReference>
<dbReference type="PANTHER" id="PTHR43284">
    <property type="entry name" value="ASPARAGINE SYNTHETASE (GLUTAMINE-HYDROLYZING)"/>
    <property type="match status" value="1"/>
</dbReference>
<dbReference type="PANTHER" id="PTHR43284:SF1">
    <property type="entry name" value="ASPARAGINE SYNTHETASE"/>
    <property type="match status" value="1"/>
</dbReference>
<dbReference type="Pfam" id="PF00733">
    <property type="entry name" value="Asn_synthase"/>
    <property type="match status" value="1"/>
</dbReference>
<evidence type="ECO:0000256" key="1">
    <source>
        <dbReference type="ARBA" id="ARBA00005187"/>
    </source>
</evidence>
<gene>
    <name evidence="10" type="primary">asnB</name>
    <name evidence="10" type="ORF">ACFQ16_14720</name>
</gene>
<keyword evidence="7" id="KW-0315">Glutamine amidotransferase</keyword>
<dbReference type="InterPro" id="IPR001962">
    <property type="entry name" value="Asn_synthase"/>
</dbReference>
<keyword evidence="6" id="KW-0061">Asparagine biosynthesis</keyword>
<dbReference type="CDD" id="cd01991">
    <property type="entry name" value="Asn_synthase_B_C"/>
    <property type="match status" value="1"/>
</dbReference>
<feature type="domain" description="Glutamine amidotransferase type-2" evidence="9">
    <location>
        <begin position="2"/>
        <end position="214"/>
    </location>
</feature>
<evidence type="ECO:0000313" key="10">
    <source>
        <dbReference type="EMBL" id="MFD0920998.1"/>
    </source>
</evidence>
<dbReference type="EMBL" id="JBHTIW010000010">
    <property type="protein sequence ID" value="MFD0920998.1"/>
    <property type="molecule type" value="Genomic_DNA"/>
</dbReference>
<evidence type="ECO:0000313" key="11">
    <source>
        <dbReference type="Proteomes" id="UP001597018"/>
    </source>
</evidence>
<dbReference type="SUPFAM" id="SSF52402">
    <property type="entry name" value="Adenine nucleotide alpha hydrolases-like"/>
    <property type="match status" value="1"/>
</dbReference>
<dbReference type="InterPro" id="IPR033738">
    <property type="entry name" value="AsnB_N"/>
</dbReference>
<dbReference type="InterPro" id="IPR006426">
    <property type="entry name" value="Asn_synth_AEB"/>
</dbReference>
<organism evidence="10 11">
    <name type="scientific">Saccharopolyspora rosea</name>
    <dbReference type="NCBI Taxonomy" id="524884"/>
    <lineage>
        <taxon>Bacteria</taxon>
        <taxon>Bacillati</taxon>
        <taxon>Actinomycetota</taxon>
        <taxon>Actinomycetes</taxon>
        <taxon>Pseudonocardiales</taxon>
        <taxon>Pseudonocardiaceae</taxon>
        <taxon>Saccharopolyspora</taxon>
    </lineage>
</organism>
<dbReference type="InterPro" id="IPR014729">
    <property type="entry name" value="Rossmann-like_a/b/a_fold"/>
</dbReference>
<dbReference type="PIRSF" id="PIRSF001589">
    <property type="entry name" value="Asn_synthetase_glu-h"/>
    <property type="match status" value="1"/>
</dbReference>
<dbReference type="EC" id="6.3.5.4" evidence="3"/>
<evidence type="ECO:0000256" key="5">
    <source>
        <dbReference type="ARBA" id="ARBA00022840"/>
    </source>
</evidence>
<proteinExistence type="inferred from homology"/>
<comment type="similarity">
    <text evidence="2">Belongs to the asparagine synthetase family.</text>
</comment>
<comment type="caution">
    <text evidence="10">The sequence shown here is derived from an EMBL/GenBank/DDBJ whole genome shotgun (WGS) entry which is preliminary data.</text>
</comment>
<evidence type="ECO:0000256" key="8">
    <source>
        <dbReference type="ARBA" id="ARBA00048741"/>
    </source>
</evidence>
<reference evidence="11" key="1">
    <citation type="journal article" date="2019" name="Int. J. Syst. Evol. Microbiol.">
        <title>The Global Catalogue of Microorganisms (GCM) 10K type strain sequencing project: providing services to taxonomists for standard genome sequencing and annotation.</title>
        <authorList>
            <consortium name="The Broad Institute Genomics Platform"/>
            <consortium name="The Broad Institute Genome Sequencing Center for Infectious Disease"/>
            <person name="Wu L."/>
            <person name="Ma J."/>
        </authorList>
    </citation>
    <scope>NUCLEOTIDE SEQUENCE [LARGE SCALE GENOMIC DNA]</scope>
    <source>
        <strain evidence="11">CCUG 56401</strain>
    </source>
</reference>
<evidence type="ECO:0000256" key="6">
    <source>
        <dbReference type="ARBA" id="ARBA00022888"/>
    </source>
</evidence>
<keyword evidence="5" id="KW-0067">ATP-binding</keyword>
<evidence type="ECO:0000256" key="4">
    <source>
        <dbReference type="ARBA" id="ARBA00022741"/>
    </source>
</evidence>
<dbReference type="Proteomes" id="UP001597018">
    <property type="component" value="Unassembled WGS sequence"/>
</dbReference>
<accession>A0ABW3FTG5</accession>